<dbReference type="AlphaFoldDB" id="A0A6C0BKW2"/>
<proteinExistence type="predicted"/>
<protein>
    <submittedName>
        <fullName evidence="2">Uncharacterized protein</fullName>
    </submittedName>
</protein>
<evidence type="ECO:0000313" key="2">
    <source>
        <dbReference type="EMBL" id="QHS93017.1"/>
    </source>
</evidence>
<keyword evidence="1" id="KW-0812">Transmembrane</keyword>
<organism evidence="2">
    <name type="scientific">viral metagenome</name>
    <dbReference type="NCBI Taxonomy" id="1070528"/>
    <lineage>
        <taxon>unclassified sequences</taxon>
        <taxon>metagenomes</taxon>
        <taxon>organismal metagenomes</taxon>
    </lineage>
</organism>
<evidence type="ECO:0000256" key="1">
    <source>
        <dbReference type="SAM" id="Phobius"/>
    </source>
</evidence>
<reference evidence="2" key="1">
    <citation type="journal article" date="2020" name="Nature">
        <title>Giant virus diversity and host interactions through global metagenomics.</title>
        <authorList>
            <person name="Schulz F."/>
            <person name="Roux S."/>
            <person name="Paez-Espino D."/>
            <person name="Jungbluth S."/>
            <person name="Walsh D.A."/>
            <person name="Denef V.J."/>
            <person name="McMahon K.D."/>
            <person name="Konstantinidis K.T."/>
            <person name="Eloe-Fadrosh E.A."/>
            <person name="Kyrpides N.C."/>
            <person name="Woyke T."/>
        </authorList>
    </citation>
    <scope>NUCLEOTIDE SEQUENCE</scope>
    <source>
        <strain evidence="2">GVMAG-M-3300017651-5</strain>
    </source>
</reference>
<dbReference type="EMBL" id="MN739195">
    <property type="protein sequence ID" value="QHS93017.1"/>
    <property type="molecule type" value="Genomic_DNA"/>
</dbReference>
<feature type="transmembrane region" description="Helical" evidence="1">
    <location>
        <begin position="33"/>
        <end position="51"/>
    </location>
</feature>
<accession>A0A6C0BKW2</accession>
<sequence>MNTTRTLEDTRLWLSGKGSKAIDNSGVASSFPGGKYGVLLLIVVIVVIAYYKFSPEEKNTSDDEDDDDELFIDPLTGEVVDLQSTLGCHVVAVTPSMLESMR</sequence>
<keyword evidence="1" id="KW-1133">Transmembrane helix</keyword>
<name>A0A6C0BKW2_9ZZZZ</name>
<keyword evidence="1" id="KW-0472">Membrane</keyword>